<dbReference type="SUPFAM" id="SSF52047">
    <property type="entry name" value="RNI-like"/>
    <property type="match status" value="1"/>
</dbReference>
<name>A0AAW0DP10_9AGAR</name>
<proteinExistence type="predicted"/>
<dbReference type="EMBL" id="JAYKXP010000011">
    <property type="protein sequence ID" value="KAK7052914.1"/>
    <property type="molecule type" value="Genomic_DNA"/>
</dbReference>
<dbReference type="Proteomes" id="UP001383192">
    <property type="component" value="Unassembled WGS sequence"/>
</dbReference>
<reference evidence="1 2" key="1">
    <citation type="submission" date="2024-01" db="EMBL/GenBank/DDBJ databases">
        <title>A draft genome for a cacao thread blight-causing isolate of Paramarasmius palmivorus.</title>
        <authorList>
            <person name="Baruah I.K."/>
            <person name="Bukari Y."/>
            <person name="Amoako-Attah I."/>
            <person name="Meinhardt L.W."/>
            <person name="Bailey B.A."/>
            <person name="Cohen S.P."/>
        </authorList>
    </citation>
    <scope>NUCLEOTIDE SEQUENCE [LARGE SCALE GENOMIC DNA]</scope>
    <source>
        <strain evidence="1 2">GH-12</strain>
    </source>
</reference>
<evidence type="ECO:0000313" key="2">
    <source>
        <dbReference type="Proteomes" id="UP001383192"/>
    </source>
</evidence>
<dbReference type="AlphaFoldDB" id="A0AAW0DP10"/>
<evidence type="ECO:0008006" key="3">
    <source>
        <dbReference type="Google" id="ProtNLM"/>
    </source>
</evidence>
<protein>
    <recommendedName>
        <fullName evidence="3">F-box domain-containing protein</fullName>
    </recommendedName>
</protein>
<gene>
    <name evidence="1" type="ORF">VNI00_004234</name>
</gene>
<evidence type="ECO:0000313" key="1">
    <source>
        <dbReference type="EMBL" id="KAK7052914.1"/>
    </source>
</evidence>
<organism evidence="1 2">
    <name type="scientific">Paramarasmius palmivorus</name>
    <dbReference type="NCBI Taxonomy" id="297713"/>
    <lineage>
        <taxon>Eukaryota</taxon>
        <taxon>Fungi</taxon>
        <taxon>Dikarya</taxon>
        <taxon>Basidiomycota</taxon>
        <taxon>Agaricomycotina</taxon>
        <taxon>Agaricomycetes</taxon>
        <taxon>Agaricomycetidae</taxon>
        <taxon>Agaricales</taxon>
        <taxon>Marasmiineae</taxon>
        <taxon>Marasmiaceae</taxon>
        <taxon>Paramarasmius</taxon>
    </lineage>
</organism>
<comment type="caution">
    <text evidence="1">The sequence shown here is derived from an EMBL/GenBank/DDBJ whole genome shotgun (WGS) entry which is preliminary data.</text>
</comment>
<sequence length="462" mass="53264">MPPVGLDTDSSIKALKIEIPVEFKDRKESNRVLCTMHEDTALRLPQELLDAIVEELDPSEDKLSLRQCALAARCLLPTAQRILFRTIELHNLDDTNMDHFRRLLSLSHHLALYINILELYLQCYPEFLTQIPLASIVPRLQNLQCIELLAARAEGVRPCPLTSTQFSTLLGGQEMPRIRKFVLRGDNPIEIKEVYAICEWFAERGGIQDLYFEGFYMTWDPTLSHTASPNLTTVSPIHLRRFTITECTSKVEPFLEWATSSRSCMQFTELRELTVSYLTAHTHTPVHFFRILDQAKGSLTHLRLDADMSLSSIQPYTFPELRSISCWLPNKHSALKPWCTALRQWGTPKLEKFVIQMDPAGSKHPWTFDELLDDFGRHLWNEFEEILVAHTQLESRHVVLQIQILVDTSLNHNADILQRYFPLLHASCRCQLVVKAQQEGRKGSGMTQSWEYTSRSGQWEEH</sequence>
<keyword evidence="2" id="KW-1185">Reference proteome</keyword>
<accession>A0AAW0DP10</accession>